<protein>
    <submittedName>
        <fullName evidence="2">GNAT superfamily N-acetyltransferase</fullName>
    </submittedName>
</protein>
<comment type="caution">
    <text evidence="2">The sequence shown here is derived from an EMBL/GenBank/DDBJ whole genome shotgun (WGS) entry which is preliminary data.</text>
</comment>
<gene>
    <name evidence="2" type="ORF">FHR20_003898</name>
</gene>
<keyword evidence="2" id="KW-0808">Transferase</keyword>
<dbReference type="RefSeq" id="WP_167301240.1">
    <property type="nucleotide sequence ID" value="NZ_JAASQV010000005.1"/>
</dbReference>
<feature type="transmembrane region" description="Helical" evidence="1">
    <location>
        <begin position="60"/>
        <end position="81"/>
    </location>
</feature>
<organism evidence="2 3">
    <name type="scientific">Sphingomonas leidyi</name>
    <dbReference type="NCBI Taxonomy" id="68569"/>
    <lineage>
        <taxon>Bacteria</taxon>
        <taxon>Pseudomonadati</taxon>
        <taxon>Pseudomonadota</taxon>
        <taxon>Alphaproteobacteria</taxon>
        <taxon>Sphingomonadales</taxon>
        <taxon>Sphingomonadaceae</taxon>
        <taxon>Sphingomonas</taxon>
    </lineage>
</organism>
<feature type="transmembrane region" description="Helical" evidence="1">
    <location>
        <begin position="160"/>
        <end position="178"/>
    </location>
</feature>
<keyword evidence="3" id="KW-1185">Reference proteome</keyword>
<dbReference type="GO" id="GO:0016740">
    <property type="term" value="F:transferase activity"/>
    <property type="evidence" value="ECO:0007669"/>
    <property type="project" value="UniProtKB-KW"/>
</dbReference>
<accession>A0A7X5V2X0</accession>
<feature type="transmembrane region" description="Helical" evidence="1">
    <location>
        <begin position="190"/>
        <end position="209"/>
    </location>
</feature>
<dbReference type="Proteomes" id="UP000564677">
    <property type="component" value="Unassembled WGS sequence"/>
</dbReference>
<keyword evidence="1" id="KW-0812">Transmembrane</keyword>
<reference evidence="2 3" key="1">
    <citation type="submission" date="2020-03" db="EMBL/GenBank/DDBJ databases">
        <title>Genomic Encyclopedia of Type Strains, Phase IV (KMG-IV): sequencing the most valuable type-strain genomes for metagenomic binning, comparative biology and taxonomic classification.</title>
        <authorList>
            <person name="Goeker M."/>
        </authorList>
    </citation>
    <scope>NUCLEOTIDE SEQUENCE [LARGE SCALE GENOMIC DNA]</scope>
    <source>
        <strain evidence="2 3">DSM 4733</strain>
    </source>
</reference>
<keyword evidence="1" id="KW-1133">Transmembrane helix</keyword>
<feature type="transmembrane region" description="Helical" evidence="1">
    <location>
        <begin position="125"/>
        <end position="148"/>
    </location>
</feature>
<feature type="transmembrane region" description="Helical" evidence="1">
    <location>
        <begin position="93"/>
        <end position="113"/>
    </location>
</feature>
<dbReference type="AlphaFoldDB" id="A0A7X5V2X0"/>
<keyword evidence="1" id="KW-0472">Membrane</keyword>
<sequence length="213" mass="22239">MAGLATLAASTGFPPVPACGPTQGAGPIIAFELVRSPAQLAELFGPSSCSGAFQAAQIRASWWDALAFIPAYAAFLALGAWALGGNARRLSRIAIAVLLAGALLDEIEGLILLQLAHHWQSPPDLFGALFFAVRPKFALLGIGSLLLAALAWRGTPIGKIAALPLAGGGLASLWFLFSDPHEPAMMLGHRYAWMALLALAAIGSIRPRWVGRP</sequence>
<proteinExistence type="predicted"/>
<evidence type="ECO:0000313" key="3">
    <source>
        <dbReference type="Proteomes" id="UP000564677"/>
    </source>
</evidence>
<dbReference type="EMBL" id="JAASQV010000005">
    <property type="protein sequence ID" value="NIJ66920.1"/>
    <property type="molecule type" value="Genomic_DNA"/>
</dbReference>
<evidence type="ECO:0000313" key="2">
    <source>
        <dbReference type="EMBL" id="NIJ66920.1"/>
    </source>
</evidence>
<name>A0A7X5V2X0_9SPHN</name>
<evidence type="ECO:0000256" key="1">
    <source>
        <dbReference type="SAM" id="Phobius"/>
    </source>
</evidence>